<gene>
    <name evidence="1" type="ORF">GCM10009831_04790</name>
</gene>
<evidence type="ECO:0008006" key="3">
    <source>
        <dbReference type="Google" id="ProtNLM"/>
    </source>
</evidence>
<keyword evidence="2" id="KW-1185">Reference proteome</keyword>
<comment type="caution">
    <text evidence="1">The sequence shown here is derived from an EMBL/GenBank/DDBJ whole genome shotgun (WGS) entry which is preliminary data.</text>
</comment>
<name>A0ABN2I744_9ACTN</name>
<evidence type="ECO:0000313" key="2">
    <source>
        <dbReference type="Proteomes" id="UP001500383"/>
    </source>
</evidence>
<reference evidence="1 2" key="1">
    <citation type="journal article" date="2019" name="Int. J. Syst. Evol. Microbiol.">
        <title>The Global Catalogue of Microorganisms (GCM) 10K type strain sequencing project: providing services to taxonomists for standard genome sequencing and annotation.</title>
        <authorList>
            <consortium name="The Broad Institute Genomics Platform"/>
            <consortium name="The Broad Institute Genome Sequencing Center for Infectious Disease"/>
            <person name="Wu L."/>
            <person name="Ma J."/>
        </authorList>
    </citation>
    <scope>NUCLEOTIDE SEQUENCE [LARGE SCALE GENOMIC DNA]</scope>
    <source>
        <strain evidence="1 2">JCM 16002</strain>
    </source>
</reference>
<sequence length="64" mass="6435">MAGVVAVVSSPSSAQAESVRTATAAAARKILLVIVEVLSNGAAGRPDCWEPSCPSGPALRMEVV</sequence>
<protein>
    <recommendedName>
        <fullName evidence="3">Secreted protein</fullName>
    </recommendedName>
</protein>
<accession>A0ABN2I744</accession>
<evidence type="ECO:0000313" key="1">
    <source>
        <dbReference type="EMBL" id="GAA1699531.1"/>
    </source>
</evidence>
<dbReference type="Proteomes" id="UP001500383">
    <property type="component" value="Unassembled WGS sequence"/>
</dbReference>
<dbReference type="EMBL" id="BAAAQG010000003">
    <property type="protein sequence ID" value="GAA1699531.1"/>
    <property type="molecule type" value="Genomic_DNA"/>
</dbReference>
<organism evidence="1 2">
    <name type="scientific">Dietzia cercidiphylli</name>
    <dbReference type="NCBI Taxonomy" id="498199"/>
    <lineage>
        <taxon>Bacteria</taxon>
        <taxon>Bacillati</taxon>
        <taxon>Actinomycetota</taxon>
        <taxon>Actinomycetes</taxon>
        <taxon>Mycobacteriales</taxon>
        <taxon>Dietziaceae</taxon>
        <taxon>Dietzia</taxon>
    </lineage>
</organism>
<proteinExistence type="predicted"/>